<comment type="caution">
    <text evidence="1">The sequence shown here is derived from an EMBL/GenBank/DDBJ whole genome shotgun (WGS) entry which is preliminary data.</text>
</comment>
<dbReference type="AlphaFoldDB" id="A0AAD6ML14"/>
<evidence type="ECO:0000313" key="2">
    <source>
        <dbReference type="Proteomes" id="UP001164929"/>
    </source>
</evidence>
<proteinExistence type="predicted"/>
<evidence type="ECO:0000313" key="1">
    <source>
        <dbReference type="EMBL" id="KAJ6987267.1"/>
    </source>
</evidence>
<dbReference type="Proteomes" id="UP001164929">
    <property type="component" value="Chromosome 8"/>
</dbReference>
<reference evidence="1" key="1">
    <citation type="journal article" date="2023" name="Mol. Ecol. Resour.">
        <title>Chromosome-level genome assembly of a triploid poplar Populus alba 'Berolinensis'.</title>
        <authorList>
            <person name="Chen S."/>
            <person name="Yu Y."/>
            <person name="Wang X."/>
            <person name="Wang S."/>
            <person name="Zhang T."/>
            <person name="Zhou Y."/>
            <person name="He R."/>
            <person name="Meng N."/>
            <person name="Wang Y."/>
            <person name="Liu W."/>
            <person name="Liu Z."/>
            <person name="Liu J."/>
            <person name="Guo Q."/>
            <person name="Huang H."/>
            <person name="Sederoff R.R."/>
            <person name="Wang G."/>
            <person name="Qu G."/>
            <person name="Chen S."/>
        </authorList>
    </citation>
    <scope>NUCLEOTIDE SEQUENCE</scope>
    <source>
        <strain evidence="1">SC-2020</strain>
    </source>
</reference>
<organism evidence="1 2">
    <name type="scientific">Populus alba x Populus x berolinensis</name>
    <dbReference type="NCBI Taxonomy" id="444605"/>
    <lineage>
        <taxon>Eukaryota</taxon>
        <taxon>Viridiplantae</taxon>
        <taxon>Streptophyta</taxon>
        <taxon>Embryophyta</taxon>
        <taxon>Tracheophyta</taxon>
        <taxon>Spermatophyta</taxon>
        <taxon>Magnoliopsida</taxon>
        <taxon>eudicotyledons</taxon>
        <taxon>Gunneridae</taxon>
        <taxon>Pentapetalae</taxon>
        <taxon>rosids</taxon>
        <taxon>fabids</taxon>
        <taxon>Malpighiales</taxon>
        <taxon>Salicaceae</taxon>
        <taxon>Saliceae</taxon>
        <taxon>Populus</taxon>
    </lineage>
</organism>
<protein>
    <submittedName>
        <fullName evidence="1">Uncharacterized protein</fullName>
    </submittedName>
</protein>
<name>A0AAD6ML14_9ROSI</name>
<dbReference type="EMBL" id="JAQIZT010000008">
    <property type="protein sequence ID" value="KAJ6987267.1"/>
    <property type="molecule type" value="Genomic_DNA"/>
</dbReference>
<gene>
    <name evidence="1" type="ORF">NC653_020496</name>
</gene>
<accession>A0AAD6ML14</accession>
<keyword evidence="2" id="KW-1185">Reference proteome</keyword>
<sequence>MSVIAYVERSIPFATGRLLYFSFLFLWHWVPNITWAAPNESVRTQVLQQAIPNVEELINHRWRHRRISNKAIPLMHKKKAGDDDQDIEAPEIVTKEEGTGGFGKVFFPY</sequence>